<dbReference type="Pfam" id="PF03279">
    <property type="entry name" value="Lip_A_acyltrans"/>
    <property type="match status" value="1"/>
</dbReference>
<dbReference type="PANTHER" id="PTHR30606">
    <property type="entry name" value="LIPID A BIOSYNTHESIS LAUROYL ACYLTRANSFERASE"/>
    <property type="match status" value="1"/>
</dbReference>
<comment type="catalytic activity">
    <reaction evidence="9">
        <text>an alpha-Kdo-(2-&gt;4)-alpha-Kdo-(2-&gt;6)-lipid IVA + a fatty acyl-[ACP] = an alpha-Kdo-(2-&gt;4)-alpha-Kdo-(2-&gt;6)-(acyl)-lipid IVA + holo-[ACP]</text>
        <dbReference type="Rhea" id="RHEA:69396"/>
        <dbReference type="Rhea" id="RHEA-COMP:9685"/>
        <dbReference type="Rhea" id="RHEA-COMP:14125"/>
        <dbReference type="ChEBI" id="CHEBI:64479"/>
        <dbReference type="ChEBI" id="CHEBI:138651"/>
        <dbReference type="ChEBI" id="CHEBI:176429"/>
        <dbReference type="ChEBI" id="CHEBI:176430"/>
        <dbReference type="EC" id="2.3.1.241"/>
    </reaction>
</comment>
<dbReference type="CDD" id="cd07984">
    <property type="entry name" value="LPLAT_LABLAT-like"/>
    <property type="match status" value="1"/>
</dbReference>
<protein>
    <recommendedName>
        <fullName evidence="9">Lipid A biosynthesis acyltransferase</fullName>
        <ecNumber evidence="9">2.3.1.241</ecNumber>
    </recommendedName>
    <alternativeName>
        <fullName evidence="9">Kdo(2)-lipid IV(A) acyltransferase</fullName>
    </alternativeName>
</protein>
<organism evidence="10 11">
    <name type="scientific">Acidihalobacter ferrooxydans</name>
    <dbReference type="NCBI Taxonomy" id="1765967"/>
    <lineage>
        <taxon>Bacteria</taxon>
        <taxon>Pseudomonadati</taxon>
        <taxon>Pseudomonadota</taxon>
        <taxon>Gammaproteobacteria</taxon>
        <taxon>Chromatiales</taxon>
        <taxon>Ectothiorhodospiraceae</taxon>
        <taxon>Acidihalobacter</taxon>
    </lineage>
</organism>
<reference evidence="10 11" key="1">
    <citation type="submission" date="2017-01" db="EMBL/GenBank/DDBJ databases">
        <title>Draft sequence of Acidihalobacter ferrooxidans strain DSM 14175 (strain V8).</title>
        <authorList>
            <person name="Khaleque H.N."/>
            <person name="Ramsay J.P."/>
            <person name="Murphy R.J.T."/>
            <person name="Kaksonen A.H."/>
            <person name="Boxall N.J."/>
            <person name="Watkin E.L.J."/>
        </authorList>
    </citation>
    <scope>NUCLEOTIDE SEQUENCE [LARGE SCALE GENOMIC DNA]</scope>
    <source>
        <strain evidence="10 11">V8</strain>
    </source>
</reference>
<comment type="subcellular location">
    <subcellularLocation>
        <location evidence="9">Cell inner membrane</location>
        <topology evidence="9">Single-pass membrane protein</topology>
    </subcellularLocation>
</comment>
<proteinExistence type="inferred from homology"/>
<evidence type="ECO:0000256" key="7">
    <source>
        <dbReference type="ARBA" id="ARBA00023136"/>
    </source>
</evidence>
<dbReference type="AlphaFoldDB" id="A0A1P8UJ14"/>
<dbReference type="InterPro" id="IPR004960">
    <property type="entry name" value="LipA_acyltrans"/>
</dbReference>
<comment type="similarity">
    <text evidence="9">Belongs to the LpxL/LpxM/LpxP family.</text>
</comment>
<evidence type="ECO:0000256" key="8">
    <source>
        <dbReference type="ARBA" id="ARBA00023315"/>
    </source>
</evidence>
<evidence type="ECO:0000256" key="4">
    <source>
        <dbReference type="ARBA" id="ARBA00022692"/>
    </source>
</evidence>
<dbReference type="GO" id="GO:0036104">
    <property type="term" value="P:Kdo2-lipid A biosynthetic process"/>
    <property type="evidence" value="ECO:0007669"/>
    <property type="project" value="UniProtKB-UniRule"/>
</dbReference>
<feature type="short sequence motif" description="HXXXXD motif" evidence="9">
    <location>
        <begin position="125"/>
        <end position="130"/>
    </location>
</feature>
<evidence type="ECO:0000256" key="5">
    <source>
        <dbReference type="ARBA" id="ARBA00022985"/>
    </source>
</evidence>
<evidence type="ECO:0000256" key="9">
    <source>
        <dbReference type="HAMAP-Rule" id="MF_01942"/>
    </source>
</evidence>
<evidence type="ECO:0000313" key="11">
    <source>
        <dbReference type="Proteomes" id="UP000243807"/>
    </source>
</evidence>
<sequence length="300" mass="34091">MSSLLHPRHWLIWATFGLLRAATLLPLSAQRALGRQLGRVFLLLGRRRARIARINIDLCFPELTAAARATLLRRHFESFGIGLLELGCGWWSTDRRLRRQITVHGLEHLRDALARGKGVILLSAHFTTLEIGGRFLALLAGDLPLKALYRPSENPVMEHMVRGNRERQFGTPIPRDDIRAVLRALRRGEAVWYASDQNFGHKGSVFAPFFGIPAATNTASTRLASMTGAAVVPFFTRRLPDGRYEQIIGPPLENFPGVSPDVDATRINRLSEDWVRQAPEQYFWIHRRFKDRPGDEPRFY</sequence>
<dbReference type="STRING" id="1765967.BW247_12510"/>
<dbReference type="EMBL" id="CP019434">
    <property type="protein sequence ID" value="APZ43807.1"/>
    <property type="molecule type" value="Genomic_DNA"/>
</dbReference>
<dbReference type="KEGG" id="afy:BW247_12510"/>
<dbReference type="UniPathway" id="UPA00360">
    <property type="reaction ID" value="UER00485"/>
</dbReference>
<keyword evidence="5 9" id="KW-0448">Lipopolysaccharide biosynthesis</keyword>
<dbReference type="GO" id="GO:0009245">
    <property type="term" value="P:lipid A biosynthetic process"/>
    <property type="evidence" value="ECO:0007669"/>
    <property type="project" value="InterPro"/>
</dbReference>
<dbReference type="InterPro" id="IPR011920">
    <property type="entry name" value="Lipid_A_LpxL_LpxP"/>
</dbReference>
<gene>
    <name evidence="9" type="primary">lpxL</name>
    <name evidence="10" type="ORF">BW247_12510</name>
</gene>
<evidence type="ECO:0000256" key="3">
    <source>
        <dbReference type="ARBA" id="ARBA00022679"/>
    </source>
</evidence>
<dbReference type="RefSeq" id="WP_076837433.1">
    <property type="nucleotide sequence ID" value="NZ_CP019434.1"/>
</dbReference>
<dbReference type="GO" id="GO:0008913">
    <property type="term" value="F:Kdo2-lipid IVA acyltransferase activity"/>
    <property type="evidence" value="ECO:0007669"/>
    <property type="project" value="UniProtKB-EC"/>
</dbReference>
<evidence type="ECO:0000256" key="2">
    <source>
        <dbReference type="ARBA" id="ARBA00022519"/>
    </source>
</evidence>
<keyword evidence="2 9" id="KW-0997">Cell inner membrane</keyword>
<comment type="function">
    <text evidence="9">Catalyzes the transfer of an acyl chain from an acyl-[acyl-carrier-protein] (ACP) to a Kdo(2)-lipid IV(A) to form a Kdo(2)-(acyl)-lipid IV(A).</text>
</comment>
<keyword evidence="11" id="KW-1185">Reference proteome</keyword>
<keyword evidence="8 9" id="KW-0012">Acyltransferase</keyword>
<evidence type="ECO:0000256" key="6">
    <source>
        <dbReference type="ARBA" id="ARBA00022989"/>
    </source>
</evidence>
<comment type="pathway">
    <text evidence="9">Bacterial outer membrane biogenesis; lipopolysaccharide biosynthesis.</text>
</comment>
<keyword evidence="4 9" id="KW-0812">Transmembrane</keyword>
<dbReference type="HAMAP" id="MF_01942">
    <property type="entry name" value="Lipid_A_LpxL_LpxP"/>
    <property type="match status" value="1"/>
</dbReference>
<evidence type="ECO:0000256" key="1">
    <source>
        <dbReference type="ARBA" id="ARBA00022475"/>
    </source>
</evidence>
<evidence type="ECO:0000313" key="10">
    <source>
        <dbReference type="EMBL" id="APZ43807.1"/>
    </source>
</evidence>
<keyword evidence="6 9" id="KW-1133">Transmembrane helix</keyword>
<keyword evidence="7 9" id="KW-0472">Membrane</keyword>
<name>A0A1P8UJ14_9GAMM</name>
<dbReference type="GO" id="GO:0009103">
    <property type="term" value="P:lipopolysaccharide biosynthetic process"/>
    <property type="evidence" value="ECO:0007669"/>
    <property type="project" value="UniProtKB-UniRule"/>
</dbReference>
<dbReference type="PIRSF" id="PIRSF026649">
    <property type="entry name" value="MsbB"/>
    <property type="match status" value="1"/>
</dbReference>
<dbReference type="UniPathway" id="UPA00030"/>
<accession>A0A1P8UJ14</accession>
<dbReference type="GO" id="GO:0005886">
    <property type="term" value="C:plasma membrane"/>
    <property type="evidence" value="ECO:0007669"/>
    <property type="project" value="UniProtKB-SubCell"/>
</dbReference>
<dbReference type="EC" id="2.3.1.241" evidence="9"/>
<keyword evidence="3 9" id="KW-0808">Transferase</keyword>
<comment type="pathway">
    <text evidence="9">Glycolipid biosynthesis; KDO(2)-lipid A biosynthesis; KDO(2)-lipid A from CMP-3-deoxy-D-manno-octulosonate and lipid IV(A): step 3/4.</text>
</comment>
<dbReference type="NCBIfam" id="TIGR02207">
    <property type="entry name" value="lipid_A_htrB"/>
    <property type="match status" value="1"/>
</dbReference>
<keyword evidence="1 9" id="KW-1003">Cell membrane</keyword>
<dbReference type="Proteomes" id="UP000243807">
    <property type="component" value="Chromosome"/>
</dbReference>
<dbReference type="PANTHER" id="PTHR30606:SF9">
    <property type="entry name" value="LIPID A BIOSYNTHESIS LAUROYLTRANSFERASE"/>
    <property type="match status" value="1"/>
</dbReference>